<organism evidence="1 2">
    <name type="scientific">Clostridium pasteurianum BC1</name>
    <dbReference type="NCBI Taxonomy" id="86416"/>
    <lineage>
        <taxon>Bacteria</taxon>
        <taxon>Bacillati</taxon>
        <taxon>Bacillota</taxon>
        <taxon>Clostridia</taxon>
        <taxon>Eubacteriales</taxon>
        <taxon>Clostridiaceae</taxon>
        <taxon>Clostridium</taxon>
    </lineage>
</organism>
<name>R4K407_CLOPA</name>
<dbReference type="PATRIC" id="fig|86416.3.peg.1471"/>
<evidence type="ECO:0000313" key="1">
    <source>
        <dbReference type="EMBL" id="AGK96441.1"/>
    </source>
</evidence>
<dbReference type="STRING" id="86416.Clopa_1492"/>
<proteinExistence type="predicted"/>
<dbReference type="EMBL" id="CP003261">
    <property type="protein sequence ID" value="AGK96441.1"/>
    <property type="molecule type" value="Genomic_DNA"/>
</dbReference>
<dbReference type="Proteomes" id="UP000013523">
    <property type="component" value="Chromosome"/>
</dbReference>
<gene>
    <name evidence="1" type="ORF">Clopa_1492</name>
</gene>
<accession>R4K407</accession>
<sequence length="75" mass="8050">MNKKKIITMTEVGDLEKEYKNETADDKKHNDLNSNLTTFTIDKNTNESALTSECKCKCGDTTSCGGGGGGGSKLE</sequence>
<dbReference type="RefSeq" id="WP_015614763.1">
    <property type="nucleotide sequence ID" value="NC_021182.1"/>
</dbReference>
<dbReference type="KEGG" id="cpas:Clopa_1492"/>
<dbReference type="AlphaFoldDB" id="R4K407"/>
<protein>
    <submittedName>
        <fullName evidence="1">Uncharacterized protein</fullName>
    </submittedName>
</protein>
<dbReference type="HOGENOM" id="CLU_2664653_0_0_9"/>
<keyword evidence="2" id="KW-1185">Reference proteome</keyword>
<evidence type="ECO:0000313" key="2">
    <source>
        <dbReference type="Proteomes" id="UP000013523"/>
    </source>
</evidence>
<reference evidence="1 2" key="1">
    <citation type="submission" date="2012-01" db="EMBL/GenBank/DDBJ databases">
        <title>Complete sequence of chromosome of Clostridium pasteurianum BC1.</title>
        <authorList>
            <consortium name="US DOE Joint Genome Institute"/>
            <person name="Lucas S."/>
            <person name="Han J."/>
            <person name="Lapidus A."/>
            <person name="Cheng J.-F."/>
            <person name="Goodwin L."/>
            <person name="Pitluck S."/>
            <person name="Peters L."/>
            <person name="Mikhailova N."/>
            <person name="Teshima H."/>
            <person name="Detter J.C."/>
            <person name="Han C."/>
            <person name="Tapia R."/>
            <person name="Land M."/>
            <person name="Hauser L."/>
            <person name="Kyrpides N."/>
            <person name="Ivanova N."/>
            <person name="Pagani I."/>
            <person name="Dunn J."/>
            <person name="Taghavi S."/>
            <person name="Francis A."/>
            <person name="van der Lelie D."/>
            <person name="Woyke T."/>
        </authorList>
    </citation>
    <scope>NUCLEOTIDE SEQUENCE [LARGE SCALE GENOMIC DNA]</scope>
    <source>
        <strain evidence="1 2">BC1</strain>
    </source>
</reference>